<dbReference type="Gene3D" id="3.30.420.10">
    <property type="entry name" value="Ribonuclease H-like superfamily/Ribonuclease H"/>
    <property type="match status" value="2"/>
</dbReference>
<organism evidence="10">
    <name type="scientific">Vitis vinifera</name>
    <name type="common">Grape</name>
    <dbReference type="NCBI Taxonomy" id="29760"/>
    <lineage>
        <taxon>Eukaryota</taxon>
        <taxon>Viridiplantae</taxon>
        <taxon>Streptophyta</taxon>
        <taxon>Embryophyta</taxon>
        <taxon>Tracheophyta</taxon>
        <taxon>Spermatophyta</taxon>
        <taxon>Magnoliopsida</taxon>
        <taxon>eudicotyledons</taxon>
        <taxon>Gunneridae</taxon>
        <taxon>Pentapetalae</taxon>
        <taxon>rosids</taxon>
        <taxon>Vitales</taxon>
        <taxon>Vitaceae</taxon>
        <taxon>Viteae</taxon>
        <taxon>Vitis</taxon>
    </lineage>
</organism>
<keyword evidence="4" id="KW-0540">Nuclease</keyword>
<evidence type="ECO:0000256" key="5">
    <source>
        <dbReference type="ARBA" id="ARBA00022759"/>
    </source>
</evidence>
<dbReference type="Pfam" id="PF00665">
    <property type="entry name" value="rve"/>
    <property type="match status" value="2"/>
</dbReference>
<dbReference type="PANTHER" id="PTHR37984">
    <property type="entry name" value="PROTEIN CBG26694"/>
    <property type="match status" value="1"/>
</dbReference>
<keyword evidence="3" id="KW-0548">Nucleotidyltransferase</keyword>
<proteinExistence type="predicted"/>
<dbReference type="PROSITE" id="PS50994">
    <property type="entry name" value="INTEGRASE"/>
    <property type="match status" value="2"/>
</dbReference>
<dbReference type="Pfam" id="PF17921">
    <property type="entry name" value="Integrase_H2C2"/>
    <property type="match status" value="2"/>
</dbReference>
<dbReference type="InterPro" id="IPR001584">
    <property type="entry name" value="Integrase_cat-core"/>
</dbReference>
<dbReference type="SUPFAM" id="SSF53098">
    <property type="entry name" value="Ribonuclease H-like"/>
    <property type="match status" value="2"/>
</dbReference>
<dbReference type="Gene3D" id="3.10.10.10">
    <property type="entry name" value="HIV Type 1 Reverse Transcriptase, subunit A, domain 1"/>
    <property type="match status" value="1"/>
</dbReference>
<dbReference type="FunFam" id="3.30.70.270:FF:000003">
    <property type="entry name" value="Transposon Ty3-G Gag-Pol polyprotein"/>
    <property type="match status" value="1"/>
</dbReference>
<dbReference type="GO" id="GO:0003676">
    <property type="term" value="F:nucleic acid binding"/>
    <property type="evidence" value="ECO:0007669"/>
    <property type="project" value="InterPro"/>
</dbReference>
<feature type="compositionally biased region" description="Low complexity" evidence="8">
    <location>
        <begin position="2264"/>
        <end position="2284"/>
    </location>
</feature>
<evidence type="ECO:0000256" key="6">
    <source>
        <dbReference type="ARBA" id="ARBA00022801"/>
    </source>
</evidence>
<dbReference type="Pfam" id="PF00078">
    <property type="entry name" value="RVT_1"/>
    <property type="match status" value="2"/>
</dbReference>
<keyword evidence="5" id="KW-0255">Endonuclease</keyword>
<gene>
    <name evidence="10" type="ORF">VITISV_025925</name>
</gene>
<sequence length="2326" mass="266959">MDEEPQILLKEGMMKKHMPPPFPQALRGKKPIKNAYEILDVLRQVKVNIPLLDMIKQVPTYAKFLKDLCTVKRGLNVTKQAFLTEQVSAIIQCKSPIKYKDPGCPTISVNIGGTQVEKALLDLGASVNLLPYSVYKELGLGELKPTSITLSLADRSVKIPRGVIEDVLVQVDKFYYPVDFVVLDTDPIVKGINYVPIILGRPFLATSNAIINCRNGVMQLTFGNMTLELNIFHLCQKHIHPEENEGPEEVCMIDTLVEEHYNQSMLDQFEENPDESHEDLDDGLAEPMGMNVVMSNWRQKPVILHLFKDEKEMKEAKDAILKLELKTLPAELKYAYLVEGNEAPVVISSSLTVSQEDNLLRILRNHKKAIGWKISDLKGISPLICMHHIYMEERAKSTRQPQRRLNPHMQEVVRTEVLKLLQAGIIYPISDSTWVSPTQVVPKKSGITVVKGENGDEVSTRLTTGWRVCIDYRKLNTITRRDQFPLPFMDQVLERVSGHPFYCFLDGYSGYFQIEIDASFQRCMLSIFSDMVERIMEVFMDDITVYGTSFEDCLSHLEDVLKRCIEKDLVLNWEKCHFMVNQGIFLGHVISKKGIEVDRAKVELIVKLPPPTNVKEIRQFLGHVGFYRRFIKDFSKIAKPLCELLVKDAKFEWDDKCQRSFELLKQFLTSAPIVRAPNWELPFEVMCDSSDYAIGAVLGQREDGITPPLKNELLAVVYALDKFRAYLIGSSIVVFTDHSALKYLLTKQDAKARLIRWILLLQEFNLQIRDKKGVENVVADHLSRLNIAHDTHGLPINDDFPEESLMLVEEVPWFAHIANYLVMGEIPSEWSSQDKKNFFAKYCADKIIRKCVPEQEKHGILSHCHGNACGGHFASQKTAMRVLQSGFWWPSLFKDAHEVSKGCDKCQRIGKLSRRNMMPLNPILIVDLFYVWGIDFMGPFPMSFGHSYILVGVDYVSKWVEAIPCRTNDHKVVLKFLKENIFSRFGVPKVIISDGGTHFCNKPFEALLAKYGIKHKVATPYHPQTSGQVELANREIKNILMKVVNTNRKDWSVNLLDSLWAYRTAYKTILGMSPYRLVYGKACHLPVEIEFKAWWAIKKLNMDLTKENLKRWHDQLVTKKEFFKGQRVLLYDSKLHLFPGKLKSRWVGPFVIHQVHSHGVIELLNSKSAKTFKLPRVGLSYAYLEDNKKCSVVISSALTIHQEDCLLEILRRCKKTIGWQISDLKGISPLVCTYHIYMEDEAKPVRQPQRRLNPHIQEVAGIIYPISDSPWVSPTPVVPKKSRITVAQNDKGEEVSTRLTTGWRVCIDYRRLNAMTRKNHFPLPFIDQVLERVSGHHFYCFLDGHSGYFQIEIDVEDQEKTTFTCPFGTYAYKRMSFGLCNALATFQRCMLSIFSDMVEHIIEVFMDDITIYGRIVLGHIISKKGIKVDKAKVKLIVKLPSLTNVKGVRQFLGHAGFYRRFIKDFSKLTRPLCELLVKDAKFIWDDRCQRSFEELKLFLTTAPIMRAPNWQLPFEVMCDASDFAIGAVLGQRKDGKPYVIYYASKTLNEAQRNYTTTEKKLLAVVFALDKFRAYLVGYFIVVFTDHSALKYLLTKQDAKERLIRWILLLQEFNLQIKDKKGVENVESLVLVEVAHWYAHIANYLVTGEVPSEWKTQDKKHFFTKIHAYYWEKPFLFKYYVDQIIRKCVPEEEQQGILSHCHENACGGHFASQKTAMWVLQSGFYWPSLFKDAHTMCKSCDRCQRLGKLTRRNMMPLNPILIVDLFYVWGIDFMGPFPMSFGYSYILVRVDYVSKWVEAIPCNHNDHRVVLKFLKENIFSRFGVPKAIISDGGTHFCNKPFETLLAKYRVKHKVATLYHPQTNGQVELANRKIKNILMKVVNTNRKDWPVKLLDSLWAYKTAYKTILEMSPYRLVYGKACHLLVELEYKAWWAIKQLNMDLSRVGLKRFLDLNEMEELRNDAYINSKIAKEKLKRQRILLYDSKLHIFLGKLKSRWIGPFTIHQVHSNGVVEPLNSNSTGSFKAVEALRIPPYEAGEATGPSSPTSQRRYETRRPPTTLGVTTSRPKSLVRRSLTKARTSGPGESSRASEPLEDYELPSALSPESIIRRPMVTTPPIEGNSNCRARPFHSKLHFDQEAMQQQPELRYSYGLLKRYHLEHFMTPQGASTWDAPRRRGAALQPLSLTKFSTKEMSYFGHIFEYLGFPTEPWLQRHRLCRERLTLDKWNQLAGYSAHSGALPIVAPPVPPQQEHGELPADTTPPVPTPEATSAAPPTTSTVPPIAPTTSEPSITISASEFCTLVLSFRRWLRCVPIRTSRLLFSARFSST</sequence>
<dbReference type="InterPro" id="IPR036397">
    <property type="entry name" value="RNaseH_sf"/>
</dbReference>
<protein>
    <recommendedName>
        <fullName evidence="1">RNA-directed DNA polymerase</fullName>
        <ecNumber evidence="1">2.7.7.49</ecNumber>
    </recommendedName>
</protein>
<dbReference type="SUPFAM" id="SSF50630">
    <property type="entry name" value="Acid proteases"/>
    <property type="match status" value="1"/>
</dbReference>
<feature type="domain" description="Integrase catalytic" evidence="9">
    <location>
        <begin position="918"/>
        <end position="1082"/>
    </location>
</feature>
<name>A5BFS9_VITVI</name>
<dbReference type="Pfam" id="PF17917">
    <property type="entry name" value="RT_RNaseH"/>
    <property type="match status" value="2"/>
</dbReference>
<dbReference type="EMBL" id="AM458048">
    <property type="protein sequence ID" value="CAN70118.1"/>
    <property type="molecule type" value="Genomic_DNA"/>
</dbReference>
<dbReference type="SUPFAM" id="SSF56672">
    <property type="entry name" value="DNA/RNA polymerases"/>
    <property type="match status" value="2"/>
</dbReference>
<keyword evidence="6" id="KW-0378">Hydrolase</keyword>
<dbReference type="PANTHER" id="PTHR37984:SF5">
    <property type="entry name" value="PROTEIN NYNRIN-LIKE"/>
    <property type="match status" value="1"/>
</dbReference>
<dbReference type="InterPro" id="IPR043128">
    <property type="entry name" value="Rev_trsase/Diguanyl_cyclase"/>
</dbReference>
<dbReference type="InterPro" id="IPR041588">
    <property type="entry name" value="Integrase_H2C2"/>
</dbReference>
<feature type="compositionally biased region" description="Polar residues" evidence="8">
    <location>
        <begin position="2075"/>
        <end position="2087"/>
    </location>
</feature>
<evidence type="ECO:0000256" key="3">
    <source>
        <dbReference type="ARBA" id="ARBA00022695"/>
    </source>
</evidence>
<dbReference type="Gene3D" id="3.30.70.270">
    <property type="match status" value="3"/>
</dbReference>
<evidence type="ECO:0000256" key="4">
    <source>
        <dbReference type="ARBA" id="ARBA00022722"/>
    </source>
</evidence>
<dbReference type="Gene3D" id="2.40.70.10">
    <property type="entry name" value="Acid Proteases"/>
    <property type="match status" value="1"/>
</dbReference>
<dbReference type="FunFam" id="3.10.20.370:FF:000001">
    <property type="entry name" value="Retrovirus-related Pol polyprotein from transposon 17.6-like protein"/>
    <property type="match status" value="1"/>
</dbReference>
<reference evidence="10" key="1">
    <citation type="journal article" date="2007" name="PLoS ONE">
        <title>The first genome sequence of an elite grapevine cultivar (Pinot noir Vitis vinifera L.): coping with a highly heterozygous genome.</title>
        <authorList>
            <person name="Velasco R."/>
            <person name="Zharkikh A."/>
            <person name="Troggio M."/>
            <person name="Cartwright D.A."/>
            <person name="Cestaro A."/>
            <person name="Pruss D."/>
            <person name="Pindo M."/>
            <person name="FitzGerald L.M."/>
            <person name="Vezzulli S."/>
            <person name="Reid J."/>
            <person name="Malacarne G."/>
            <person name="Iliev D."/>
            <person name="Coppola G."/>
            <person name="Wardell B."/>
            <person name="Micheletti D."/>
            <person name="Macalma T."/>
            <person name="Facci M."/>
            <person name="Mitchell J.T."/>
            <person name="Perazzolli M."/>
            <person name="Eldredge G."/>
            <person name="Gatto P."/>
            <person name="Oyzerski R."/>
            <person name="Moretto M."/>
            <person name="Gutin N."/>
            <person name="Stefanini M."/>
            <person name="Chen Y."/>
            <person name="Segala C."/>
            <person name="Davenport C."/>
            <person name="Dematte L."/>
            <person name="Mraz A."/>
            <person name="Battilana J."/>
            <person name="Stormo K."/>
            <person name="Costa F."/>
            <person name="Tao Q."/>
            <person name="Si-Ammour A."/>
            <person name="Harkins T."/>
            <person name="Lackey A."/>
            <person name="Perbost C."/>
            <person name="Taillon B."/>
            <person name="Stella A."/>
            <person name="Solovyev V."/>
            <person name="Fawcett J.A."/>
            <person name="Sterck L."/>
            <person name="Vandepoele K."/>
            <person name="Grando S.M."/>
            <person name="Toppo S."/>
            <person name="Moser C."/>
            <person name="Lanchbury J."/>
            <person name="Bogden R."/>
            <person name="Skolnick M."/>
            <person name="Sgaramella V."/>
            <person name="Bhatnagar S.K."/>
            <person name="Fontana P."/>
            <person name="Gutin A."/>
            <person name="Van de Peer Y."/>
            <person name="Salamini F."/>
            <person name="Viola R."/>
        </authorList>
    </citation>
    <scope>NUCLEOTIDE SEQUENCE</scope>
</reference>
<dbReference type="InterPro" id="IPR050951">
    <property type="entry name" value="Retrovirus_Pol_polyprotein"/>
</dbReference>
<dbReference type="FunFam" id="3.30.70.270:FF:000020">
    <property type="entry name" value="Transposon Tf2-6 polyprotein-like Protein"/>
    <property type="match status" value="2"/>
</dbReference>
<dbReference type="EC" id="2.7.7.49" evidence="1"/>
<dbReference type="CDD" id="cd00303">
    <property type="entry name" value="retropepsin_like"/>
    <property type="match status" value="1"/>
</dbReference>
<keyword evidence="7" id="KW-0695">RNA-directed DNA polymerase</keyword>
<dbReference type="InterPro" id="IPR043502">
    <property type="entry name" value="DNA/RNA_pol_sf"/>
</dbReference>
<dbReference type="InterPro" id="IPR012337">
    <property type="entry name" value="RNaseH-like_sf"/>
</dbReference>
<feature type="domain" description="Integrase catalytic" evidence="9">
    <location>
        <begin position="1754"/>
        <end position="1918"/>
    </location>
</feature>
<dbReference type="InterPro" id="IPR000477">
    <property type="entry name" value="RT_dom"/>
</dbReference>
<dbReference type="GO" id="GO:0003964">
    <property type="term" value="F:RNA-directed DNA polymerase activity"/>
    <property type="evidence" value="ECO:0007669"/>
    <property type="project" value="UniProtKB-KW"/>
</dbReference>
<evidence type="ECO:0000256" key="1">
    <source>
        <dbReference type="ARBA" id="ARBA00012493"/>
    </source>
</evidence>
<dbReference type="GO" id="GO:0016787">
    <property type="term" value="F:hydrolase activity"/>
    <property type="evidence" value="ECO:0007669"/>
    <property type="project" value="UniProtKB-KW"/>
</dbReference>
<dbReference type="Gene3D" id="1.10.340.70">
    <property type="match status" value="2"/>
</dbReference>
<dbReference type="GO" id="GO:0004519">
    <property type="term" value="F:endonuclease activity"/>
    <property type="evidence" value="ECO:0007669"/>
    <property type="project" value="UniProtKB-KW"/>
</dbReference>
<dbReference type="InterPro" id="IPR021109">
    <property type="entry name" value="Peptidase_aspartic_dom_sf"/>
</dbReference>
<dbReference type="InterPro" id="IPR041373">
    <property type="entry name" value="RT_RNaseH"/>
</dbReference>
<dbReference type="FunFam" id="3.30.420.10:FF:000032">
    <property type="entry name" value="Retrovirus-related Pol polyprotein from transposon 297-like Protein"/>
    <property type="match status" value="2"/>
</dbReference>
<evidence type="ECO:0000256" key="7">
    <source>
        <dbReference type="ARBA" id="ARBA00022918"/>
    </source>
</evidence>
<feature type="region of interest" description="Disordered" evidence="8">
    <location>
        <begin position="2241"/>
        <end position="2284"/>
    </location>
</feature>
<dbReference type="CDD" id="cd09274">
    <property type="entry name" value="RNase_HI_RT_Ty3"/>
    <property type="match status" value="2"/>
</dbReference>
<keyword evidence="2" id="KW-0808">Transferase</keyword>
<dbReference type="Pfam" id="PF13650">
    <property type="entry name" value="Asp_protease_2"/>
    <property type="match status" value="1"/>
</dbReference>
<accession>A5BFS9</accession>
<evidence type="ECO:0000259" key="9">
    <source>
        <dbReference type="PROSITE" id="PS50994"/>
    </source>
</evidence>
<dbReference type="GO" id="GO:0015074">
    <property type="term" value="P:DNA integration"/>
    <property type="evidence" value="ECO:0007669"/>
    <property type="project" value="InterPro"/>
</dbReference>
<evidence type="ECO:0000256" key="8">
    <source>
        <dbReference type="SAM" id="MobiDB-lite"/>
    </source>
</evidence>
<evidence type="ECO:0000313" key="10">
    <source>
        <dbReference type="EMBL" id="CAN70118.1"/>
    </source>
</evidence>
<evidence type="ECO:0000256" key="2">
    <source>
        <dbReference type="ARBA" id="ARBA00022679"/>
    </source>
</evidence>
<feature type="region of interest" description="Disordered" evidence="8">
    <location>
        <begin position="2032"/>
        <end position="2094"/>
    </location>
</feature>
<dbReference type="CDD" id="cd01647">
    <property type="entry name" value="RT_LTR"/>
    <property type="match status" value="2"/>
</dbReference>